<keyword evidence="3" id="KW-1185">Reference proteome</keyword>
<feature type="transmembrane region" description="Helical" evidence="1">
    <location>
        <begin position="138"/>
        <end position="155"/>
    </location>
</feature>
<keyword evidence="1" id="KW-0812">Transmembrane</keyword>
<dbReference type="AlphaFoldDB" id="A0A919MH64"/>
<gene>
    <name evidence="2" type="ORF">Ani05nite_28730</name>
</gene>
<protein>
    <submittedName>
        <fullName evidence="2">Uncharacterized protein</fullName>
    </submittedName>
</protein>
<feature type="transmembrane region" description="Helical" evidence="1">
    <location>
        <begin position="176"/>
        <end position="199"/>
    </location>
</feature>
<comment type="caution">
    <text evidence="2">The sequence shown here is derived from an EMBL/GenBank/DDBJ whole genome shotgun (WGS) entry which is preliminary data.</text>
</comment>
<dbReference type="EMBL" id="BOMQ01000032">
    <property type="protein sequence ID" value="GIE49339.1"/>
    <property type="molecule type" value="Genomic_DNA"/>
</dbReference>
<reference evidence="2" key="1">
    <citation type="submission" date="2021-01" db="EMBL/GenBank/DDBJ databases">
        <title>Whole genome shotgun sequence of Actinoplanes nipponensis NBRC 14063.</title>
        <authorList>
            <person name="Komaki H."/>
            <person name="Tamura T."/>
        </authorList>
    </citation>
    <scope>NUCLEOTIDE SEQUENCE</scope>
    <source>
        <strain evidence="2">NBRC 14063</strain>
    </source>
</reference>
<dbReference type="Proteomes" id="UP000647172">
    <property type="component" value="Unassembled WGS sequence"/>
</dbReference>
<proteinExistence type="predicted"/>
<dbReference type="RefSeq" id="WP_203768639.1">
    <property type="nucleotide sequence ID" value="NZ_BAAAYJ010000032.1"/>
</dbReference>
<feature type="transmembrane region" description="Helical" evidence="1">
    <location>
        <begin position="83"/>
        <end position="110"/>
    </location>
</feature>
<keyword evidence="1" id="KW-0472">Membrane</keyword>
<evidence type="ECO:0000256" key="1">
    <source>
        <dbReference type="SAM" id="Phobius"/>
    </source>
</evidence>
<organism evidence="2 3">
    <name type="scientific">Actinoplanes nipponensis</name>
    <dbReference type="NCBI Taxonomy" id="135950"/>
    <lineage>
        <taxon>Bacteria</taxon>
        <taxon>Bacillati</taxon>
        <taxon>Actinomycetota</taxon>
        <taxon>Actinomycetes</taxon>
        <taxon>Micromonosporales</taxon>
        <taxon>Micromonosporaceae</taxon>
        <taxon>Actinoplanes</taxon>
    </lineage>
</organism>
<evidence type="ECO:0000313" key="3">
    <source>
        <dbReference type="Proteomes" id="UP000647172"/>
    </source>
</evidence>
<accession>A0A919MH64</accession>
<name>A0A919MH64_9ACTN</name>
<keyword evidence="1" id="KW-1133">Transmembrane helix</keyword>
<evidence type="ECO:0000313" key="2">
    <source>
        <dbReference type="EMBL" id="GIE49339.1"/>
    </source>
</evidence>
<feature type="transmembrane region" description="Helical" evidence="1">
    <location>
        <begin position="117"/>
        <end position="132"/>
    </location>
</feature>
<sequence>MTLPRTSRRRPRTIDHPVAVVPRARPAENSGPERETAGGVEFRDVVAAGSALLLLLFIIKSYGVARYSLTTTTALLVATPSQVALGTVTIYAYYVLPAVAIGTVWFAVLLRDRVRPSWWPLIGIVAGVAALASPLTYLIRGLAVLVVALWAEMVMRRYRRAWAARSGERYQRRRRILASLRGQSIVYLGAGALAGLFLFSLDVPWVSAQTFQVTDPTVVSTQNKKERDNEISIETANRFVGYPIAENEEWVTVLHADTRYIMRIPQKQIQFRLTCHNEQDQLHGDRPLFEALRGHPYDSHNIDCRKVLDELAKRPLGQPFPVQ</sequence>
<feature type="transmembrane region" description="Helical" evidence="1">
    <location>
        <begin position="45"/>
        <end position="63"/>
    </location>
</feature>